<dbReference type="OMA" id="VHPMPIE"/>
<dbReference type="STRING" id="554155.C5FZZ6"/>
<dbReference type="FunFam" id="3.40.50.2000:FF:000131">
    <property type="entry name" value="Trehalose-6-phosphate phosphatase"/>
    <property type="match status" value="1"/>
</dbReference>
<evidence type="ECO:0000256" key="3">
    <source>
        <dbReference type="SAM" id="MobiDB-lite"/>
    </source>
</evidence>
<dbReference type="InterPro" id="IPR006379">
    <property type="entry name" value="HAD-SF_hydro_IIB"/>
</dbReference>
<dbReference type="GO" id="GO:0034605">
    <property type="term" value="P:cellular response to heat"/>
    <property type="evidence" value="ECO:0007669"/>
    <property type="project" value="TreeGrafter"/>
</dbReference>
<dbReference type="Gene3D" id="3.30.70.1020">
    <property type="entry name" value="Trehalose-6-phosphate phosphatase related protein, domain 2"/>
    <property type="match status" value="1"/>
</dbReference>
<dbReference type="Pfam" id="PF00982">
    <property type="entry name" value="Glyco_transf_20"/>
    <property type="match status" value="1"/>
</dbReference>
<gene>
    <name evidence="4" type="ORF">MCYG_08268</name>
</gene>
<dbReference type="NCBIfam" id="TIGR00685">
    <property type="entry name" value="T6PP"/>
    <property type="match status" value="1"/>
</dbReference>
<dbReference type="EMBL" id="DS995708">
    <property type="protein sequence ID" value="EEQ35449.1"/>
    <property type="molecule type" value="Genomic_DNA"/>
</dbReference>
<name>C5FZZ6_ARTOC</name>
<dbReference type="Pfam" id="PF02358">
    <property type="entry name" value="Trehalose_PPase"/>
    <property type="match status" value="1"/>
</dbReference>
<dbReference type="Proteomes" id="UP000002035">
    <property type="component" value="Unassembled WGS sequence"/>
</dbReference>
<sequence>MASKNPGVTLADPTLIPPGALDASVKTPAHGAPDPVEGSPDAVQKNETVDSETIADAEPTAAPLPLPEPTPVASTKPSDHPDLNLSGRIISAAFCIPYKLQIHQDGEWELKHRQGTAALFDSFAILASPESHWSHTLVGWTGEIEQQSPSEALSQHLQNGKTVPPANKAWGPIPVNPSQKIQQPPVDGVCVTVDDRRRLESQVSSSKFGHILPVWLSDELEAPNQEMHLKDQSRWRRYAEREIYTLFHYKQHGPTDGRSERQWWRDYQRLNSMFADRILETYKPGDIVWIHDYHLLLLPNILRQRVPNIYIGFFLHVPFPSSEFLRCLSKRKDVLTGVLGANMVGFQSNTYSRHFTSCCTRILGFGSTKDGIDAYGAHVAVDVFPIGIDVQSVRKLAYGDPNIENTITNIKKIYQGKKIIVGRDRLDSVRGVTQKLMAFEMFLERYPQWRGEVVLIQVTSPTSMEEEKEEPDNKLSTQISQLVSNINGRFGSISFSPVQYYPQYLPRHEYFALLRAANVGLITSVRDGMNTTSLEYVVCQHANKGPLILSEFSGTAGSLEDAIHINPWDLTGVATAINEALTMAPEAKAKQQSALYQHVTTHTVVEWYDEYLKRLLANLSSFNQSMTTPALDRHKLIAQYRSARRRLFMFDYDGTLTPIVKDPQAAIPSDKVLRTLKSLAADPKNAVWIISGRDQNFLEEWMGHITELGLSAEHGCFIRKPRSEEWTNLAEKANMGWQKEVLDIFQYYTERTPGAFIERKRVALTWHYRPVDPEYGAHQAKECRAELEREVATKWPVDIMEGKANLEVRPTFVNKGAIATRLIDEYAGVHGHEPEFVLCLGDDFTDEDMFRALKSSDLPLDHVFSVTVGASSKQTLASWHLREPADVIATVSLLNNSKSAILNDTTPAS</sequence>
<evidence type="ECO:0000313" key="4">
    <source>
        <dbReference type="EMBL" id="EEQ35449.1"/>
    </source>
</evidence>
<dbReference type="SUPFAM" id="SSF53756">
    <property type="entry name" value="UDP-Glycosyltransferase/glycogen phosphorylase"/>
    <property type="match status" value="1"/>
</dbReference>
<protein>
    <submittedName>
        <fullName evidence="4">Trehalose-phosphatase</fullName>
    </submittedName>
</protein>
<dbReference type="Gene3D" id="3.40.50.2000">
    <property type="entry name" value="Glycogen Phosphorylase B"/>
    <property type="match status" value="2"/>
</dbReference>
<keyword evidence="5" id="KW-1185">Reference proteome</keyword>
<dbReference type="GO" id="GO:0010508">
    <property type="term" value="P:positive regulation of autophagy"/>
    <property type="evidence" value="ECO:0007669"/>
    <property type="project" value="EnsemblFungi"/>
</dbReference>
<dbReference type="RefSeq" id="XP_002843185.1">
    <property type="nucleotide sequence ID" value="XM_002843139.1"/>
</dbReference>
<dbReference type="InterPro" id="IPR001830">
    <property type="entry name" value="Glyco_trans_20"/>
</dbReference>
<feature type="region of interest" description="Disordered" evidence="3">
    <location>
        <begin position="1"/>
        <end position="80"/>
    </location>
</feature>
<dbReference type="OrthoDB" id="755951at2759"/>
<proteinExistence type="inferred from homology"/>
<dbReference type="HOGENOM" id="CLU_002351_3_0_1"/>
<evidence type="ECO:0000256" key="2">
    <source>
        <dbReference type="ARBA" id="ARBA00006330"/>
    </source>
</evidence>
<dbReference type="CDD" id="cd01627">
    <property type="entry name" value="HAD_TPP"/>
    <property type="match status" value="1"/>
</dbReference>
<dbReference type="GO" id="GO:0031505">
    <property type="term" value="P:fungal-type cell wall organization"/>
    <property type="evidence" value="ECO:0007669"/>
    <property type="project" value="TreeGrafter"/>
</dbReference>
<dbReference type="NCBIfam" id="TIGR01484">
    <property type="entry name" value="HAD-SF-IIB"/>
    <property type="match status" value="1"/>
</dbReference>
<dbReference type="GO" id="GO:0005946">
    <property type="term" value="C:alpha,alpha-trehalose-phosphate synthase complex (UDP-forming)"/>
    <property type="evidence" value="ECO:0007669"/>
    <property type="project" value="EnsemblFungi"/>
</dbReference>
<comment type="similarity">
    <text evidence="2">In the C-terminal section; belongs to the trehalose phosphatase family.</text>
</comment>
<dbReference type="PANTHER" id="PTHR10788:SF123">
    <property type="entry name" value="TREHALOSE-PHOSPHATASE"/>
    <property type="match status" value="1"/>
</dbReference>
<dbReference type="SUPFAM" id="SSF56784">
    <property type="entry name" value="HAD-like"/>
    <property type="match status" value="1"/>
</dbReference>
<dbReference type="eggNOG" id="KOG1050">
    <property type="taxonomic scope" value="Eukaryota"/>
</dbReference>
<reference evidence="5" key="1">
    <citation type="journal article" date="2012" name="MBio">
        <title>Comparative genome analysis of Trichophyton rubrum and related dermatophytes reveals candidate genes involved in infection.</title>
        <authorList>
            <person name="Martinez D.A."/>
            <person name="Oliver B.G."/>
            <person name="Graeser Y."/>
            <person name="Goldberg J.M."/>
            <person name="Li W."/>
            <person name="Martinez-Rossi N.M."/>
            <person name="Monod M."/>
            <person name="Shelest E."/>
            <person name="Barton R.C."/>
            <person name="Birch E."/>
            <person name="Brakhage A.A."/>
            <person name="Chen Z."/>
            <person name="Gurr S.J."/>
            <person name="Heiman D."/>
            <person name="Heitman J."/>
            <person name="Kosti I."/>
            <person name="Rossi A."/>
            <person name="Saif S."/>
            <person name="Samalova M."/>
            <person name="Saunders C.W."/>
            <person name="Shea T."/>
            <person name="Summerbell R.C."/>
            <person name="Xu J."/>
            <person name="Young S."/>
            <person name="Zeng Q."/>
            <person name="Birren B.W."/>
            <person name="Cuomo C.A."/>
            <person name="White T.C."/>
        </authorList>
    </citation>
    <scope>NUCLEOTIDE SEQUENCE [LARGE SCALE GENOMIC DNA]</scope>
    <source>
        <strain evidence="5">ATCC MYA-4605 / CBS 113480</strain>
    </source>
</reference>
<organism evidence="4 5">
    <name type="scientific">Arthroderma otae (strain ATCC MYA-4605 / CBS 113480)</name>
    <name type="common">Microsporum canis</name>
    <dbReference type="NCBI Taxonomy" id="554155"/>
    <lineage>
        <taxon>Eukaryota</taxon>
        <taxon>Fungi</taxon>
        <taxon>Dikarya</taxon>
        <taxon>Ascomycota</taxon>
        <taxon>Pezizomycotina</taxon>
        <taxon>Eurotiomycetes</taxon>
        <taxon>Eurotiomycetidae</taxon>
        <taxon>Onygenales</taxon>
        <taxon>Arthrodermataceae</taxon>
        <taxon>Microsporum</taxon>
    </lineage>
</organism>
<evidence type="ECO:0000256" key="1">
    <source>
        <dbReference type="ARBA" id="ARBA00005409"/>
    </source>
</evidence>
<dbReference type="GeneID" id="9227806"/>
<dbReference type="AlphaFoldDB" id="C5FZZ6"/>
<dbReference type="VEuPathDB" id="FungiDB:MCYG_08268"/>
<dbReference type="GO" id="GO:0006995">
    <property type="term" value="P:cellular response to nitrogen starvation"/>
    <property type="evidence" value="ECO:0007669"/>
    <property type="project" value="EnsemblFungi"/>
</dbReference>
<dbReference type="InterPro" id="IPR023214">
    <property type="entry name" value="HAD_sf"/>
</dbReference>
<accession>C5FZZ6</accession>
<dbReference type="FunFam" id="3.40.50.2000:FF:000036">
    <property type="entry name" value="Alpha,alpha-trehalose-phosphate synthase subunit Tps2"/>
    <property type="match status" value="1"/>
</dbReference>
<dbReference type="InterPro" id="IPR003337">
    <property type="entry name" value="Trehalose_PPase"/>
</dbReference>
<dbReference type="GO" id="GO:0005829">
    <property type="term" value="C:cytosol"/>
    <property type="evidence" value="ECO:0007669"/>
    <property type="project" value="TreeGrafter"/>
</dbReference>
<dbReference type="GO" id="GO:0005992">
    <property type="term" value="P:trehalose biosynthetic process"/>
    <property type="evidence" value="ECO:0007669"/>
    <property type="project" value="EnsemblFungi"/>
</dbReference>
<dbReference type="GO" id="GO:0004805">
    <property type="term" value="F:trehalose-phosphatase activity"/>
    <property type="evidence" value="ECO:0007669"/>
    <property type="project" value="EnsemblFungi"/>
</dbReference>
<comment type="similarity">
    <text evidence="1">In the N-terminal section; belongs to the glycosyltransferase 20 family.</text>
</comment>
<dbReference type="PANTHER" id="PTHR10788">
    <property type="entry name" value="TREHALOSE-6-PHOSPHATE SYNTHASE"/>
    <property type="match status" value="1"/>
</dbReference>
<dbReference type="Gene3D" id="3.40.50.1000">
    <property type="entry name" value="HAD superfamily/HAD-like"/>
    <property type="match status" value="1"/>
</dbReference>
<dbReference type="GO" id="GO:0003825">
    <property type="term" value="F:alpha,alpha-trehalose-phosphate synthase (UDP-forming) activity"/>
    <property type="evidence" value="ECO:0007669"/>
    <property type="project" value="TreeGrafter"/>
</dbReference>
<dbReference type="InterPro" id="IPR036412">
    <property type="entry name" value="HAD-like_sf"/>
</dbReference>
<dbReference type="CDD" id="cd03788">
    <property type="entry name" value="GT20_TPS"/>
    <property type="match status" value="1"/>
</dbReference>
<evidence type="ECO:0000313" key="5">
    <source>
        <dbReference type="Proteomes" id="UP000002035"/>
    </source>
</evidence>